<evidence type="ECO:0000313" key="9">
    <source>
        <dbReference type="Proteomes" id="UP000799766"/>
    </source>
</evidence>
<dbReference type="PANTHER" id="PTHR12385:SF88">
    <property type="entry name" value="CHOLINE TRANSPORTER-LIKE PROTEIN CTL1"/>
    <property type="match status" value="1"/>
</dbReference>
<dbReference type="PANTHER" id="PTHR12385">
    <property type="entry name" value="CHOLINE TRANSPORTER-LIKE (SLC FAMILY 44)"/>
    <property type="match status" value="1"/>
</dbReference>
<feature type="transmembrane region" description="Helical" evidence="6">
    <location>
        <begin position="335"/>
        <end position="352"/>
    </location>
</feature>
<feature type="non-terminal residue" evidence="8">
    <location>
        <position position="706"/>
    </location>
</feature>
<feature type="transmembrane region" description="Helical" evidence="6">
    <location>
        <begin position="223"/>
        <end position="245"/>
    </location>
</feature>
<keyword evidence="3 6" id="KW-0812">Transmembrane</keyword>
<name>A0A6A6PER9_9PEZI</name>
<dbReference type="Pfam" id="PF04515">
    <property type="entry name" value="Choline_transpo"/>
    <property type="match status" value="1"/>
</dbReference>
<keyword evidence="9" id="KW-1185">Reference proteome</keyword>
<feature type="transmembrane region" description="Helical" evidence="6">
    <location>
        <begin position="422"/>
        <end position="442"/>
    </location>
</feature>
<reference evidence="8" key="1">
    <citation type="journal article" date="2020" name="Stud. Mycol.">
        <title>101 Dothideomycetes genomes: a test case for predicting lifestyles and emergence of pathogens.</title>
        <authorList>
            <person name="Haridas S."/>
            <person name="Albert R."/>
            <person name="Binder M."/>
            <person name="Bloem J."/>
            <person name="Labutti K."/>
            <person name="Salamov A."/>
            <person name="Andreopoulos B."/>
            <person name="Baker S."/>
            <person name="Barry K."/>
            <person name="Bills G."/>
            <person name="Bluhm B."/>
            <person name="Cannon C."/>
            <person name="Castanera R."/>
            <person name="Culley D."/>
            <person name="Daum C."/>
            <person name="Ezra D."/>
            <person name="Gonzalez J."/>
            <person name="Henrissat B."/>
            <person name="Kuo A."/>
            <person name="Liang C."/>
            <person name="Lipzen A."/>
            <person name="Lutzoni F."/>
            <person name="Magnuson J."/>
            <person name="Mondo S."/>
            <person name="Nolan M."/>
            <person name="Ohm R."/>
            <person name="Pangilinan J."/>
            <person name="Park H.-J."/>
            <person name="Ramirez L."/>
            <person name="Alfaro M."/>
            <person name="Sun H."/>
            <person name="Tritt A."/>
            <person name="Yoshinaga Y."/>
            <person name="Zwiers L.-H."/>
            <person name="Turgeon B."/>
            <person name="Goodwin S."/>
            <person name="Spatafora J."/>
            <person name="Crous P."/>
            <person name="Grigoriev I."/>
        </authorList>
    </citation>
    <scope>NUCLEOTIDE SEQUENCE</scope>
    <source>
        <strain evidence="8">ATCC 16933</strain>
    </source>
</reference>
<feature type="transmembrane region" description="Helical" evidence="6">
    <location>
        <begin position="265"/>
        <end position="288"/>
    </location>
</feature>
<dbReference type="EMBL" id="MU001670">
    <property type="protein sequence ID" value="KAF2462322.1"/>
    <property type="molecule type" value="Genomic_DNA"/>
</dbReference>
<feature type="non-terminal residue" evidence="8">
    <location>
        <position position="1"/>
    </location>
</feature>
<feature type="transmembrane region" description="Helical" evidence="6">
    <location>
        <begin position="648"/>
        <end position="668"/>
    </location>
</feature>
<feature type="region of interest" description="Disordered" evidence="7">
    <location>
        <begin position="152"/>
        <end position="214"/>
    </location>
</feature>
<dbReference type="GO" id="GO:0005886">
    <property type="term" value="C:plasma membrane"/>
    <property type="evidence" value="ECO:0007669"/>
    <property type="project" value="UniProtKB-SubCell"/>
</dbReference>
<evidence type="ECO:0000256" key="6">
    <source>
        <dbReference type="RuleBase" id="RU368066"/>
    </source>
</evidence>
<feature type="transmembrane region" description="Helical" evidence="6">
    <location>
        <begin position="513"/>
        <end position="536"/>
    </location>
</feature>
<keyword evidence="5 6" id="KW-0472">Membrane</keyword>
<evidence type="ECO:0000256" key="5">
    <source>
        <dbReference type="ARBA" id="ARBA00023136"/>
    </source>
</evidence>
<comment type="subcellular location">
    <subcellularLocation>
        <location evidence="6">Cell membrane</location>
        <topology evidence="6">Multi-pass membrane protein</topology>
    </subcellularLocation>
    <subcellularLocation>
        <location evidence="1">Membrane</location>
        <topology evidence="1">Multi-pass membrane protein</topology>
    </subcellularLocation>
</comment>
<evidence type="ECO:0000256" key="1">
    <source>
        <dbReference type="ARBA" id="ARBA00004141"/>
    </source>
</evidence>
<sequence length="706" mass="76750">SATDDFREEEEEREREVADYYALAKSRRQFGGSHLTESSEVDDDDDDDDDDAAGEGSRTDHGGIHEGNEGDEARAHGFGGARGIKSSWKGGKIGARGRTKGVEALDEREESDDDGKRDESVPASEKSAPSSKGKGKLVDVELESTMRDSMEELDRNDIENPDDNPPAFQKFRNPPRSPMRHAIIPEETDEETARRYPRPPSPDRESIPPGAEGPMEHPRHDAFWANLYWICLASLFATFFLVFLHTSTPSNKKPLGDTIYTTLHASFHLLSVYTLVSIIVALLWLAVLRAFVRPLVIMILVAVPILLLSFSLYPFISSFKGTWHGESVQDKAMRWLSFIPAILALLWTYTVWKGRRSLSKSTEILEFACKVLAQNPPLLFVGFATLMSVVVWSWMWTGMFTRVFLGGHLNAKNKFVIDVSTWWLGVFFVLVYLWTLAVLSAVQRCTTAATVSQWYFHRLAPTTPPSRVVVQASLAHATSTLFGTICLSTLLVLAVRLPLLVLPRRLAGLVTLAAYACVPTPIATLTNPLALTYAAVHSLPLAPAARALANMPFVSKLSPTTTLSPRAVFDYGAARAPHAKPPRPAHAASALVPYRLAKLLLHATRAVMALALGFGGWVSTARLLRVTAAAAAGGDAGPGPGPGYKGSLYAYVVGLLAAAIGWGVLGAMEGVLGGILDALVVCWASETGGRLAAEARYCREAGELFG</sequence>
<evidence type="ECO:0000256" key="3">
    <source>
        <dbReference type="ARBA" id="ARBA00022692"/>
    </source>
</evidence>
<feature type="transmembrane region" description="Helical" evidence="6">
    <location>
        <begin position="295"/>
        <end position="315"/>
    </location>
</feature>
<protein>
    <recommendedName>
        <fullName evidence="6">Protein PNS1</fullName>
    </recommendedName>
</protein>
<evidence type="ECO:0000256" key="2">
    <source>
        <dbReference type="ARBA" id="ARBA00007168"/>
    </source>
</evidence>
<feature type="transmembrane region" description="Helical" evidence="6">
    <location>
        <begin position="599"/>
        <end position="618"/>
    </location>
</feature>
<feature type="transmembrane region" description="Helical" evidence="6">
    <location>
        <begin position="378"/>
        <end position="396"/>
    </location>
</feature>
<comment type="function">
    <text evidence="6">Probably involved in transport through the plasma membrane.</text>
</comment>
<feature type="compositionally biased region" description="Acidic residues" evidence="7">
    <location>
        <begin position="39"/>
        <end position="53"/>
    </location>
</feature>
<gene>
    <name evidence="8" type="ORF">BDY21DRAFT_260798</name>
</gene>
<evidence type="ECO:0000256" key="4">
    <source>
        <dbReference type="ARBA" id="ARBA00022989"/>
    </source>
</evidence>
<feature type="compositionally biased region" description="Basic and acidic residues" evidence="7">
    <location>
        <begin position="57"/>
        <end position="75"/>
    </location>
</feature>
<dbReference type="GO" id="GO:0022857">
    <property type="term" value="F:transmembrane transporter activity"/>
    <property type="evidence" value="ECO:0007669"/>
    <property type="project" value="UniProtKB-UniRule"/>
</dbReference>
<evidence type="ECO:0000313" key="8">
    <source>
        <dbReference type="EMBL" id="KAF2462322.1"/>
    </source>
</evidence>
<feature type="transmembrane region" description="Helical" evidence="6">
    <location>
        <begin position="481"/>
        <end position="501"/>
    </location>
</feature>
<dbReference type="OrthoDB" id="420519at2759"/>
<comment type="similarity">
    <text evidence="2 6">Belongs to the CTL (choline transporter-like) family.</text>
</comment>
<dbReference type="InterPro" id="IPR007603">
    <property type="entry name" value="Choline_transptr-like"/>
</dbReference>
<feature type="region of interest" description="Disordered" evidence="7">
    <location>
        <begin position="25"/>
        <end position="140"/>
    </location>
</feature>
<organism evidence="8 9">
    <name type="scientific">Lineolata rhizophorae</name>
    <dbReference type="NCBI Taxonomy" id="578093"/>
    <lineage>
        <taxon>Eukaryota</taxon>
        <taxon>Fungi</taxon>
        <taxon>Dikarya</taxon>
        <taxon>Ascomycota</taxon>
        <taxon>Pezizomycotina</taxon>
        <taxon>Dothideomycetes</taxon>
        <taxon>Dothideomycetes incertae sedis</taxon>
        <taxon>Lineolatales</taxon>
        <taxon>Lineolataceae</taxon>
        <taxon>Lineolata</taxon>
    </lineage>
</organism>
<evidence type="ECO:0000256" key="7">
    <source>
        <dbReference type="SAM" id="MobiDB-lite"/>
    </source>
</evidence>
<accession>A0A6A6PER9</accession>
<proteinExistence type="inferred from homology"/>
<keyword evidence="4 6" id="KW-1133">Transmembrane helix</keyword>
<dbReference type="AlphaFoldDB" id="A0A6A6PER9"/>
<dbReference type="Proteomes" id="UP000799766">
    <property type="component" value="Unassembled WGS sequence"/>
</dbReference>